<proteinExistence type="predicted"/>
<sequence length="174" mass="19546">MIRNLIAMAVGIALSTSVAAADRTEKIQKLMQAQGLSQMFEQQIARGREFSHKQADQMVAQMMAGMNADAASRKRFQETMEAFIADMQPSWSAGEMIAIWSRLFGAKFTDAELDQLIAFYASPLGQKEVAASRDALPAFDQLFQARYKPIQERATAAFLQRIRQIKTECRCDKQ</sequence>
<evidence type="ECO:0000256" key="1">
    <source>
        <dbReference type="SAM" id="SignalP"/>
    </source>
</evidence>
<dbReference type="InterPro" id="IPR018637">
    <property type="entry name" value="DUF2059"/>
</dbReference>
<reference evidence="3" key="1">
    <citation type="submission" date="2015-10" db="EMBL/GenBank/DDBJ databases">
        <authorList>
            <person name="Gilbert D.G."/>
        </authorList>
    </citation>
    <scope>NUCLEOTIDE SEQUENCE</scope>
    <source>
        <strain evidence="3">Phyl III-seqv23</strain>
    </source>
</reference>
<protein>
    <recommendedName>
        <fullName evidence="2">DUF2059 domain-containing protein</fullName>
    </recommendedName>
</protein>
<accession>A0A0S4TU73</accession>
<evidence type="ECO:0000259" key="2">
    <source>
        <dbReference type="Pfam" id="PF09832"/>
    </source>
</evidence>
<evidence type="ECO:0000313" key="3">
    <source>
        <dbReference type="EMBL" id="CUV13611.1"/>
    </source>
</evidence>
<feature type="signal peptide" evidence="1">
    <location>
        <begin position="1"/>
        <end position="20"/>
    </location>
</feature>
<keyword evidence="1" id="KW-0732">Signal</keyword>
<name>A0A0S4TU73_RALSL</name>
<feature type="chain" id="PRO_5013466866" description="DUF2059 domain-containing protein" evidence="1">
    <location>
        <begin position="21"/>
        <end position="174"/>
    </location>
</feature>
<dbReference type="PATRIC" id="fig|305.106.peg.3466"/>
<dbReference type="EMBL" id="LN899819">
    <property type="protein sequence ID" value="CUV13611.1"/>
    <property type="molecule type" value="Genomic_DNA"/>
</dbReference>
<dbReference type="AlphaFoldDB" id="A0A0S4TU73"/>
<gene>
    <name evidence="3" type="ORF">RUN39_v1_590169</name>
</gene>
<organism evidence="3">
    <name type="scientific">Ralstonia solanacearum</name>
    <name type="common">Pseudomonas solanacearum</name>
    <dbReference type="NCBI Taxonomy" id="305"/>
    <lineage>
        <taxon>Bacteria</taxon>
        <taxon>Pseudomonadati</taxon>
        <taxon>Pseudomonadota</taxon>
        <taxon>Betaproteobacteria</taxon>
        <taxon>Burkholderiales</taxon>
        <taxon>Burkholderiaceae</taxon>
        <taxon>Ralstonia</taxon>
        <taxon>Ralstonia solanacearum species complex</taxon>
    </lineage>
</organism>
<dbReference type="Pfam" id="PF09832">
    <property type="entry name" value="DUF2059"/>
    <property type="match status" value="1"/>
</dbReference>
<feature type="domain" description="DUF2059" evidence="2">
    <location>
        <begin position="95"/>
        <end position="152"/>
    </location>
</feature>